<evidence type="ECO:0000256" key="1">
    <source>
        <dbReference type="SAM" id="MobiDB-lite"/>
    </source>
</evidence>
<organism evidence="2 3">
    <name type="scientific">Halobellus salinus</name>
    <dbReference type="NCBI Taxonomy" id="931585"/>
    <lineage>
        <taxon>Archaea</taxon>
        <taxon>Methanobacteriati</taxon>
        <taxon>Methanobacteriota</taxon>
        <taxon>Stenosarchaea group</taxon>
        <taxon>Halobacteria</taxon>
        <taxon>Halobacteriales</taxon>
        <taxon>Haloferacaceae</taxon>
        <taxon>Halobellus</taxon>
    </lineage>
</organism>
<reference evidence="2" key="1">
    <citation type="journal article" date="2014" name="Int. J. Syst. Evol. Microbiol.">
        <title>Complete genome sequence of Corynebacterium casei LMG S-19264T (=DSM 44701T), isolated from a smear-ripened cheese.</title>
        <authorList>
            <consortium name="US DOE Joint Genome Institute (JGI-PGF)"/>
            <person name="Walter F."/>
            <person name="Albersmeier A."/>
            <person name="Kalinowski J."/>
            <person name="Ruckert C."/>
        </authorList>
    </citation>
    <scope>NUCLEOTIDE SEQUENCE</scope>
    <source>
        <strain evidence="2">JCM 14359</strain>
    </source>
</reference>
<comment type="caution">
    <text evidence="2">The sequence shown here is derived from an EMBL/GenBank/DDBJ whole genome shotgun (WGS) entry which is preliminary data.</text>
</comment>
<accession>A0A830ETL4</accession>
<dbReference type="InterPro" id="IPR012441">
    <property type="entry name" value="DUF1643"/>
</dbReference>
<dbReference type="RefSeq" id="WP_188788510.1">
    <property type="nucleotide sequence ID" value="NZ_BMOC01000027.1"/>
</dbReference>
<dbReference type="AlphaFoldDB" id="A0A830ETL4"/>
<keyword evidence="3" id="KW-1185">Reference proteome</keyword>
<feature type="region of interest" description="Disordered" evidence="1">
    <location>
        <begin position="1"/>
        <end position="54"/>
    </location>
</feature>
<name>A0A830ETL4_9EURY</name>
<evidence type="ECO:0000313" key="3">
    <source>
        <dbReference type="Proteomes" id="UP000653099"/>
    </source>
</evidence>
<gene>
    <name evidence="2" type="ORF">GCM10008995_28030</name>
</gene>
<proteinExistence type="predicted"/>
<dbReference type="OrthoDB" id="286501at2157"/>
<dbReference type="Proteomes" id="UP000653099">
    <property type="component" value="Unassembled WGS sequence"/>
</dbReference>
<protein>
    <recommendedName>
        <fullName evidence="4">DUF1643 domain-containing protein</fullName>
    </recommendedName>
</protein>
<feature type="region of interest" description="Disordered" evidence="1">
    <location>
        <begin position="98"/>
        <end position="125"/>
    </location>
</feature>
<evidence type="ECO:0008006" key="4">
    <source>
        <dbReference type="Google" id="ProtNLM"/>
    </source>
</evidence>
<dbReference type="EMBL" id="BMOC01000027">
    <property type="protein sequence ID" value="GGJ16543.1"/>
    <property type="molecule type" value="Genomic_DNA"/>
</dbReference>
<dbReference type="Pfam" id="PF07799">
    <property type="entry name" value="DUF1643"/>
    <property type="match status" value="1"/>
</dbReference>
<sequence>MGRGTDRGVRAPQPQHRQPTADDPTVTRCGNRFTLRSSDPSDLNAHPAPVGPENDAHVAAAARAADRVVVGWGSAGGKRWRGRAVARRLGVDLHVVGTTKAGHPRHSSRTPYGTTIERCSHGDGG</sequence>
<evidence type="ECO:0000313" key="2">
    <source>
        <dbReference type="EMBL" id="GGJ16543.1"/>
    </source>
</evidence>
<reference evidence="2" key="2">
    <citation type="submission" date="2020-09" db="EMBL/GenBank/DDBJ databases">
        <authorList>
            <person name="Sun Q."/>
            <person name="Ohkuma M."/>
        </authorList>
    </citation>
    <scope>NUCLEOTIDE SEQUENCE</scope>
    <source>
        <strain evidence="2">JCM 14359</strain>
    </source>
</reference>